<proteinExistence type="inferred from homology"/>
<dbReference type="GO" id="GO:0016758">
    <property type="term" value="F:hexosyltransferase activity"/>
    <property type="evidence" value="ECO:0007669"/>
    <property type="project" value="InterPro"/>
</dbReference>
<sequence length="392" mass="45236">MSKLAKLVYNRPFVLTLYFGLSLFAVVKSVIVHHIHNNYFVYKYGFINTIHLHTVFGPQPEHYNDLYHYGPVFALLMAPFALLPDSFGVILWVMFNAWALYIAIKLLPLKNRYYLPVLLICAHELMTSTANVEINPLIGALIILSFVFIRDKKDFWAALMICLGIFIKLYGIVGLAFFFFSDNKLKFILSMIFWSVVLFLLPMLISSPAYIIKTYHDWYGDLVKKNLSNIGPSLQDISAMGLIRNIFNYRQLSNITVIVPGIILFGAWYARIKYYRVIPYQLLLLASTLIFVIIFSSSSESPTYIIAFAGVAIWFMNLDRPVNRLELFLFIFALLLTSLSPSDLFPRYIRVNYVTPYKLKALPCVLIWLKIIYETIFRKFDTKTEGKQAPAL</sequence>
<evidence type="ECO:0000256" key="3">
    <source>
        <dbReference type="ARBA" id="ARBA00022679"/>
    </source>
</evidence>
<evidence type="ECO:0000256" key="1">
    <source>
        <dbReference type="ARBA" id="ARBA00004651"/>
    </source>
</evidence>
<gene>
    <name evidence="8" type="ORF">MgSA37_02984</name>
</gene>
<protein>
    <submittedName>
        <fullName evidence="8">Uncharacterized protein</fullName>
    </submittedName>
</protein>
<keyword evidence="6" id="KW-0472">Membrane</keyword>
<keyword evidence="4" id="KW-0812">Transmembrane</keyword>
<keyword evidence="2" id="KW-1003">Cell membrane</keyword>
<evidence type="ECO:0000313" key="8">
    <source>
        <dbReference type="EMBL" id="BAU54806.1"/>
    </source>
</evidence>
<dbReference type="AlphaFoldDB" id="A0A120MYC4"/>
<dbReference type="OrthoDB" id="1070018at2"/>
<evidence type="ECO:0000313" key="9">
    <source>
        <dbReference type="Proteomes" id="UP000218263"/>
    </source>
</evidence>
<dbReference type="Proteomes" id="UP000218263">
    <property type="component" value="Chromosome"/>
</dbReference>
<keyword evidence="5" id="KW-1133">Transmembrane helix</keyword>
<dbReference type="InterPro" id="IPR018584">
    <property type="entry name" value="GT87"/>
</dbReference>
<evidence type="ECO:0000256" key="4">
    <source>
        <dbReference type="ARBA" id="ARBA00022692"/>
    </source>
</evidence>
<evidence type="ECO:0000256" key="6">
    <source>
        <dbReference type="ARBA" id="ARBA00023136"/>
    </source>
</evidence>
<keyword evidence="3" id="KW-0808">Transferase</keyword>
<name>A0A120MYC4_9SPHI</name>
<evidence type="ECO:0000256" key="7">
    <source>
        <dbReference type="ARBA" id="ARBA00024033"/>
    </source>
</evidence>
<evidence type="ECO:0000256" key="5">
    <source>
        <dbReference type="ARBA" id="ARBA00022989"/>
    </source>
</evidence>
<dbReference type="EMBL" id="AP017313">
    <property type="protein sequence ID" value="BAU54806.1"/>
    <property type="molecule type" value="Genomic_DNA"/>
</dbReference>
<accession>A0A120MYC4</accession>
<reference evidence="8 9" key="1">
    <citation type="submission" date="2015-12" db="EMBL/GenBank/DDBJ databases">
        <title>Genome sequence of Mucilaginibacter gotjawali.</title>
        <authorList>
            <person name="Lee J.S."/>
            <person name="Lee K.C."/>
            <person name="Kim K.K."/>
            <person name="Lee B.W."/>
        </authorList>
    </citation>
    <scope>NUCLEOTIDE SEQUENCE [LARGE SCALE GENOMIC DNA]</scope>
    <source>
        <strain evidence="8 9">SA3-7</strain>
    </source>
</reference>
<dbReference type="Pfam" id="PF09594">
    <property type="entry name" value="GT87"/>
    <property type="match status" value="1"/>
</dbReference>
<dbReference type="KEGG" id="mgot:MgSA37_02984"/>
<comment type="subcellular location">
    <subcellularLocation>
        <location evidence="1">Cell membrane</location>
        <topology evidence="1">Multi-pass membrane protein</topology>
    </subcellularLocation>
</comment>
<keyword evidence="9" id="KW-1185">Reference proteome</keyword>
<comment type="similarity">
    <text evidence="7">Belongs to the glycosyltransferase 87 family.</text>
</comment>
<organism evidence="8 9">
    <name type="scientific">Mucilaginibacter gotjawali</name>
    <dbReference type="NCBI Taxonomy" id="1550579"/>
    <lineage>
        <taxon>Bacteria</taxon>
        <taxon>Pseudomonadati</taxon>
        <taxon>Bacteroidota</taxon>
        <taxon>Sphingobacteriia</taxon>
        <taxon>Sphingobacteriales</taxon>
        <taxon>Sphingobacteriaceae</taxon>
        <taxon>Mucilaginibacter</taxon>
    </lineage>
</organism>
<dbReference type="GO" id="GO:0005886">
    <property type="term" value="C:plasma membrane"/>
    <property type="evidence" value="ECO:0007669"/>
    <property type="project" value="UniProtKB-SubCell"/>
</dbReference>
<dbReference type="RefSeq" id="WP_096352883.1">
    <property type="nucleotide sequence ID" value="NZ_AP017313.1"/>
</dbReference>
<evidence type="ECO:0000256" key="2">
    <source>
        <dbReference type="ARBA" id="ARBA00022475"/>
    </source>
</evidence>